<feature type="signal peptide" evidence="1">
    <location>
        <begin position="1"/>
        <end position="20"/>
    </location>
</feature>
<evidence type="ECO:0000313" key="2">
    <source>
        <dbReference type="EnsemblPlants" id="Kaladp0442s0050.1.v1.1.CDS.1"/>
    </source>
</evidence>
<evidence type="ECO:0000313" key="3">
    <source>
        <dbReference type="Proteomes" id="UP000594263"/>
    </source>
</evidence>
<reference evidence="2" key="1">
    <citation type="submission" date="2021-01" db="UniProtKB">
        <authorList>
            <consortium name="EnsemblPlants"/>
        </authorList>
    </citation>
    <scope>IDENTIFICATION</scope>
</reference>
<accession>A0A7N0V9K7</accession>
<sequence length="115" mass="13086">MMLSFTWFVCGWSLADEALCLERMKSMRMRKTARLLPMPGETPAVEIGFDFFEGLAQLLGGALSLSLFEVEALKDVKKVWIDVAGGSRFMKRLQVFIDTHVVWYIVFTMLSVPQC</sequence>
<dbReference type="EnsemblPlants" id="Kaladp0442s0050.1.v1.1">
    <property type="protein sequence ID" value="Kaladp0442s0050.1.v1.1.CDS.1"/>
    <property type="gene ID" value="Kaladp0442s0050.v1.1"/>
</dbReference>
<protein>
    <submittedName>
        <fullName evidence="2">Uncharacterized protein</fullName>
    </submittedName>
</protein>
<proteinExistence type="predicted"/>
<dbReference type="Gramene" id="Kaladp0442s0050.1.v1.1">
    <property type="protein sequence ID" value="Kaladp0442s0050.1.v1.1.CDS.1"/>
    <property type="gene ID" value="Kaladp0442s0050.v1.1"/>
</dbReference>
<name>A0A7N0V9K7_KALFE</name>
<dbReference type="Proteomes" id="UP000594263">
    <property type="component" value="Unplaced"/>
</dbReference>
<keyword evidence="1" id="KW-0732">Signal</keyword>
<keyword evidence="3" id="KW-1185">Reference proteome</keyword>
<organism evidence="2 3">
    <name type="scientific">Kalanchoe fedtschenkoi</name>
    <name type="common">Lavender scallops</name>
    <name type="synonym">South American air plant</name>
    <dbReference type="NCBI Taxonomy" id="63787"/>
    <lineage>
        <taxon>Eukaryota</taxon>
        <taxon>Viridiplantae</taxon>
        <taxon>Streptophyta</taxon>
        <taxon>Embryophyta</taxon>
        <taxon>Tracheophyta</taxon>
        <taxon>Spermatophyta</taxon>
        <taxon>Magnoliopsida</taxon>
        <taxon>eudicotyledons</taxon>
        <taxon>Gunneridae</taxon>
        <taxon>Pentapetalae</taxon>
        <taxon>Saxifragales</taxon>
        <taxon>Crassulaceae</taxon>
        <taxon>Kalanchoe</taxon>
    </lineage>
</organism>
<feature type="chain" id="PRO_5029891725" evidence="1">
    <location>
        <begin position="21"/>
        <end position="115"/>
    </location>
</feature>
<dbReference type="AlphaFoldDB" id="A0A7N0V9K7"/>
<evidence type="ECO:0000256" key="1">
    <source>
        <dbReference type="SAM" id="SignalP"/>
    </source>
</evidence>